<protein>
    <submittedName>
        <fullName evidence="3">DUF6867 family protein</fullName>
    </submittedName>
</protein>
<dbReference type="InterPro" id="IPR049201">
    <property type="entry name" value="DUF6867"/>
</dbReference>
<sequence>MYELLGTQLDVFIGLTLILFGGLSYLSGQALANNWLPVWQTLPYGFLMGFADRFLTYALFEGVLLHPLGYIVHSLVLIGIMLFAYRVTQVRKMINQYPWVYERAGLLNWREKKAGESFP</sequence>
<feature type="transmembrane region" description="Helical" evidence="1">
    <location>
        <begin position="70"/>
        <end position="88"/>
    </location>
</feature>
<organism evidence="3 4">
    <name type="scientific">Fodinicurvata halophila</name>
    <dbReference type="NCBI Taxonomy" id="1419723"/>
    <lineage>
        <taxon>Bacteria</taxon>
        <taxon>Pseudomonadati</taxon>
        <taxon>Pseudomonadota</taxon>
        <taxon>Alphaproteobacteria</taxon>
        <taxon>Rhodospirillales</taxon>
        <taxon>Rhodovibrionaceae</taxon>
        <taxon>Fodinicurvata</taxon>
    </lineage>
</organism>
<evidence type="ECO:0000256" key="1">
    <source>
        <dbReference type="SAM" id="Phobius"/>
    </source>
</evidence>
<dbReference type="RefSeq" id="WP_382421645.1">
    <property type="nucleotide sequence ID" value="NZ_JBHSCW010000003.1"/>
</dbReference>
<dbReference type="Pfam" id="PF21741">
    <property type="entry name" value="DUF6867"/>
    <property type="match status" value="1"/>
</dbReference>
<accession>A0ABV8UL48</accession>
<keyword evidence="1" id="KW-0812">Transmembrane</keyword>
<name>A0ABV8UL48_9PROT</name>
<dbReference type="Proteomes" id="UP001595799">
    <property type="component" value="Unassembled WGS sequence"/>
</dbReference>
<reference evidence="4" key="1">
    <citation type="journal article" date="2019" name="Int. J. Syst. Evol. Microbiol.">
        <title>The Global Catalogue of Microorganisms (GCM) 10K type strain sequencing project: providing services to taxonomists for standard genome sequencing and annotation.</title>
        <authorList>
            <consortium name="The Broad Institute Genomics Platform"/>
            <consortium name="The Broad Institute Genome Sequencing Center for Infectious Disease"/>
            <person name="Wu L."/>
            <person name="Ma J."/>
        </authorList>
    </citation>
    <scope>NUCLEOTIDE SEQUENCE [LARGE SCALE GENOMIC DNA]</scope>
    <source>
        <strain evidence="4">CECT 8472</strain>
    </source>
</reference>
<keyword evidence="4" id="KW-1185">Reference proteome</keyword>
<keyword evidence="1" id="KW-1133">Transmembrane helix</keyword>
<dbReference type="EMBL" id="JBHSCW010000003">
    <property type="protein sequence ID" value="MFC4351310.1"/>
    <property type="molecule type" value="Genomic_DNA"/>
</dbReference>
<feature type="domain" description="DUF6867" evidence="2">
    <location>
        <begin position="8"/>
        <end position="112"/>
    </location>
</feature>
<gene>
    <name evidence="3" type="ORF">ACFOW6_07125</name>
</gene>
<evidence type="ECO:0000313" key="3">
    <source>
        <dbReference type="EMBL" id="MFC4351310.1"/>
    </source>
</evidence>
<evidence type="ECO:0000259" key="2">
    <source>
        <dbReference type="Pfam" id="PF21741"/>
    </source>
</evidence>
<keyword evidence="1" id="KW-0472">Membrane</keyword>
<proteinExistence type="predicted"/>
<evidence type="ECO:0000313" key="4">
    <source>
        <dbReference type="Proteomes" id="UP001595799"/>
    </source>
</evidence>
<feature type="transmembrane region" description="Helical" evidence="1">
    <location>
        <begin position="12"/>
        <end position="32"/>
    </location>
</feature>
<comment type="caution">
    <text evidence="3">The sequence shown here is derived from an EMBL/GenBank/DDBJ whole genome shotgun (WGS) entry which is preliminary data.</text>
</comment>